<organism evidence="2 3">
    <name type="scientific">Arundinibacter roseus</name>
    <dbReference type="NCBI Taxonomy" id="2070510"/>
    <lineage>
        <taxon>Bacteria</taxon>
        <taxon>Pseudomonadati</taxon>
        <taxon>Bacteroidota</taxon>
        <taxon>Cytophagia</taxon>
        <taxon>Cytophagales</taxon>
        <taxon>Spirosomataceae</taxon>
        <taxon>Arundinibacter</taxon>
    </lineage>
</organism>
<keyword evidence="1" id="KW-1133">Transmembrane helix</keyword>
<dbReference type="AlphaFoldDB" id="A0A4R4K758"/>
<evidence type="ECO:0000256" key="1">
    <source>
        <dbReference type="SAM" id="Phobius"/>
    </source>
</evidence>
<protein>
    <submittedName>
        <fullName evidence="2">DUF2911 domain-containing protein</fullName>
    </submittedName>
</protein>
<proteinExistence type="predicted"/>
<name>A0A4R4K758_9BACT</name>
<dbReference type="InterPro" id="IPR021314">
    <property type="entry name" value="DUF2911"/>
</dbReference>
<feature type="transmembrane region" description="Helical" evidence="1">
    <location>
        <begin position="6"/>
        <end position="24"/>
    </location>
</feature>
<evidence type="ECO:0000313" key="2">
    <source>
        <dbReference type="EMBL" id="TDB63387.1"/>
    </source>
</evidence>
<dbReference type="Proteomes" id="UP000295706">
    <property type="component" value="Unassembled WGS sequence"/>
</dbReference>
<dbReference type="OrthoDB" id="195456at2"/>
<gene>
    <name evidence="2" type="ORF">EZE20_16600</name>
</gene>
<evidence type="ECO:0000313" key="3">
    <source>
        <dbReference type="Proteomes" id="UP000295706"/>
    </source>
</evidence>
<dbReference type="EMBL" id="SMJU01000010">
    <property type="protein sequence ID" value="TDB63387.1"/>
    <property type="molecule type" value="Genomic_DNA"/>
</dbReference>
<accession>A0A4R4K758</accession>
<dbReference type="Pfam" id="PF11138">
    <property type="entry name" value="DUF2911"/>
    <property type="match status" value="1"/>
</dbReference>
<sequence>MNKNLLILSGVGFVLVGIVAYLSVQRYTKSFSPEAVAEYSSDSLAVKVTYCQPAKKKRLIFGREKDNALVPYDKVWRTGANEATVIHFSSDVQLAGTPVPAGTYSLWTIPGPARWQVVINEETGQWGTQYNDGLDVVRVDVPIRIREEARENFSVYFEEQTHGADLILSWDHTEAVVPIRVQ</sequence>
<comment type="caution">
    <text evidence="2">The sequence shown here is derived from an EMBL/GenBank/DDBJ whole genome shotgun (WGS) entry which is preliminary data.</text>
</comment>
<reference evidence="2 3" key="1">
    <citation type="submission" date="2019-02" db="EMBL/GenBank/DDBJ databases">
        <title>Arundinibacter roseus gen. nov., sp. nov., a new member of the family Cytophagaceae.</title>
        <authorList>
            <person name="Szuroczki S."/>
            <person name="Khayer B."/>
            <person name="Sproer C."/>
            <person name="Toumi M."/>
            <person name="Szabo A."/>
            <person name="Felfoldi T."/>
            <person name="Schumann P."/>
            <person name="Toth E."/>
        </authorList>
    </citation>
    <scope>NUCLEOTIDE SEQUENCE [LARGE SCALE GENOMIC DNA]</scope>
    <source>
        <strain evidence="2 3">DMA-k-7a</strain>
    </source>
</reference>
<keyword evidence="1" id="KW-0472">Membrane</keyword>
<keyword evidence="3" id="KW-1185">Reference proteome</keyword>
<keyword evidence="1" id="KW-0812">Transmembrane</keyword>
<dbReference type="RefSeq" id="WP_132119703.1">
    <property type="nucleotide sequence ID" value="NZ_SMJU01000010.1"/>
</dbReference>